<feature type="compositionally biased region" description="Basic and acidic residues" evidence="1">
    <location>
        <begin position="33"/>
        <end position="53"/>
    </location>
</feature>
<dbReference type="EMBL" id="BSNX01000075">
    <property type="protein sequence ID" value="GLQ75910.1"/>
    <property type="molecule type" value="Genomic_DNA"/>
</dbReference>
<evidence type="ECO:0000256" key="2">
    <source>
        <dbReference type="SAM" id="SignalP"/>
    </source>
</evidence>
<dbReference type="RefSeq" id="WP_126610048.1">
    <property type="nucleotide sequence ID" value="NZ_AP025145.1"/>
</dbReference>
<feature type="chain" id="PRO_5043842832" description="DUF3718 domain-containing protein" evidence="2">
    <location>
        <begin position="24"/>
        <end position="131"/>
    </location>
</feature>
<name>A0AAV5NZB8_9VIBR</name>
<evidence type="ECO:0000313" key="4">
    <source>
        <dbReference type="Proteomes" id="UP001156690"/>
    </source>
</evidence>
<gene>
    <name evidence="3" type="ORF">GCM10007932_52730</name>
</gene>
<sequence length="131" mass="14853">MSQYLKLGMIAIGLLMNVVTASAHNSINNDQESYGKENSHQESYDKDSGNKDSSKQLKKYYVKFSTHCKGDVFSKLKAKEIDVLSELIHDNVFIVKMRSEQVNNVAGEPCVNYIEPVPKREMHEDANPFQP</sequence>
<feature type="region of interest" description="Disordered" evidence="1">
    <location>
        <begin position="28"/>
        <end position="53"/>
    </location>
</feature>
<accession>A0AAV5NZB8</accession>
<evidence type="ECO:0000256" key="1">
    <source>
        <dbReference type="SAM" id="MobiDB-lite"/>
    </source>
</evidence>
<organism evidence="3 4">
    <name type="scientific">Vibrio penaeicida</name>
    <dbReference type="NCBI Taxonomy" id="104609"/>
    <lineage>
        <taxon>Bacteria</taxon>
        <taxon>Pseudomonadati</taxon>
        <taxon>Pseudomonadota</taxon>
        <taxon>Gammaproteobacteria</taxon>
        <taxon>Vibrionales</taxon>
        <taxon>Vibrionaceae</taxon>
        <taxon>Vibrio</taxon>
    </lineage>
</organism>
<comment type="caution">
    <text evidence="3">The sequence shown here is derived from an EMBL/GenBank/DDBJ whole genome shotgun (WGS) entry which is preliminary data.</text>
</comment>
<proteinExistence type="predicted"/>
<dbReference type="AlphaFoldDB" id="A0AAV5NZB8"/>
<feature type="signal peptide" evidence="2">
    <location>
        <begin position="1"/>
        <end position="23"/>
    </location>
</feature>
<evidence type="ECO:0000313" key="3">
    <source>
        <dbReference type="EMBL" id="GLQ75910.1"/>
    </source>
</evidence>
<dbReference type="Proteomes" id="UP001156690">
    <property type="component" value="Unassembled WGS sequence"/>
</dbReference>
<keyword evidence="4" id="KW-1185">Reference proteome</keyword>
<keyword evidence="2" id="KW-0732">Signal</keyword>
<protein>
    <recommendedName>
        <fullName evidence="5">DUF3718 domain-containing protein</fullName>
    </recommendedName>
</protein>
<reference evidence="4" key="1">
    <citation type="journal article" date="2019" name="Int. J. Syst. Evol. Microbiol.">
        <title>The Global Catalogue of Microorganisms (GCM) 10K type strain sequencing project: providing services to taxonomists for standard genome sequencing and annotation.</title>
        <authorList>
            <consortium name="The Broad Institute Genomics Platform"/>
            <consortium name="The Broad Institute Genome Sequencing Center for Infectious Disease"/>
            <person name="Wu L."/>
            <person name="Ma J."/>
        </authorList>
    </citation>
    <scope>NUCLEOTIDE SEQUENCE [LARGE SCALE GENOMIC DNA]</scope>
    <source>
        <strain evidence="4">NBRC 15640</strain>
    </source>
</reference>
<evidence type="ECO:0008006" key="5">
    <source>
        <dbReference type="Google" id="ProtNLM"/>
    </source>
</evidence>